<evidence type="ECO:0000313" key="5">
    <source>
        <dbReference type="Proteomes" id="UP000254040"/>
    </source>
</evidence>
<proteinExistence type="predicted"/>
<keyword evidence="4" id="KW-1185">Reference proteome</keyword>
<protein>
    <submittedName>
        <fullName evidence="3">DamX-like protein</fullName>
    </submittedName>
    <submittedName>
        <fullName evidence="2">DamX-related protein</fullName>
    </submittedName>
</protein>
<reference evidence="3 5" key="2">
    <citation type="submission" date="2018-06" db="EMBL/GenBank/DDBJ databases">
        <authorList>
            <consortium name="Pathogen Informatics"/>
            <person name="Doyle S."/>
        </authorList>
    </citation>
    <scope>NUCLEOTIDE SEQUENCE [LARGE SCALE GENOMIC DNA]</scope>
    <source>
        <strain evidence="3 5">NCTC12239</strain>
    </source>
</reference>
<dbReference type="PROSITE" id="PS51724">
    <property type="entry name" value="SPOR"/>
    <property type="match status" value="1"/>
</dbReference>
<dbReference type="RefSeq" id="WP_028384359.1">
    <property type="nucleotide sequence ID" value="NZ_CAAAJG010000057.1"/>
</dbReference>
<dbReference type="PANTHER" id="PTHR35894">
    <property type="entry name" value="GENERAL SECRETION PATHWAY PROTEIN A-RELATED"/>
    <property type="match status" value="1"/>
</dbReference>
<dbReference type="AlphaFoldDB" id="A0A378K1W3"/>
<dbReference type="InterPro" id="IPR052026">
    <property type="entry name" value="ExeA_AAA_ATPase_DNA-bind"/>
</dbReference>
<dbReference type="Gene3D" id="3.30.70.1070">
    <property type="entry name" value="Sporulation related repeat"/>
    <property type="match status" value="1"/>
</dbReference>
<dbReference type="Proteomes" id="UP000254040">
    <property type="component" value="Unassembled WGS sequence"/>
</dbReference>
<organism evidence="3 5">
    <name type="scientific">Legionella moravica</name>
    <dbReference type="NCBI Taxonomy" id="39962"/>
    <lineage>
        <taxon>Bacteria</taxon>
        <taxon>Pseudomonadati</taxon>
        <taxon>Pseudomonadota</taxon>
        <taxon>Gammaproteobacteria</taxon>
        <taxon>Legionellales</taxon>
        <taxon>Legionellaceae</taxon>
        <taxon>Legionella</taxon>
    </lineage>
</organism>
<dbReference type="EMBL" id="UGOG01000001">
    <property type="protein sequence ID" value="STX63239.1"/>
    <property type="molecule type" value="Genomic_DNA"/>
</dbReference>
<dbReference type="InterPro" id="IPR036680">
    <property type="entry name" value="SPOR-like_sf"/>
</dbReference>
<dbReference type="InterPro" id="IPR007730">
    <property type="entry name" value="SPOR-like_dom"/>
</dbReference>
<sequence length="482" mass="53895">MIDGKIQPDTGAGNQPRMLFKPGSWLAKIDFINHLVLFNNVLITLLSEKEGGKTSFSSLLQQNLDQQIKPVFMSIKPPCNEQEIISDIAAQLHLNASSETSFASIVTQINERKAHVLLIIDDAQNLPESFIKEAMNAIKSQEDFGFFHLCLVSDYSLVAALNQLAVDQYNNLIHTIELGPLNESETRTYMLQRAMAGRLINKPLTDVQFKQFYQLTKGSLAKINSNLESFIHKCSTQKDTNKIAILKRTGMALGAVAVAGLSYVYFSGISSEERFPQMAQLTTLPSISSVVREIKVARIETPISYIASWQDSSTRQLMHYALPKKQILDDLEEGEQELNTVALVDKVVVIPTVKARKELIETQLPVAQVAAVQESKLVEFKKPEPATLASKPEVQQTGNNLYTIQLVASHNESDIHRFRANNKLFANTKIRHFKNAKGSWYILTYGEYDSRTLAQRTTNQLPPELAKLKPWIRPVAGLSNIG</sequence>
<feature type="domain" description="SPOR" evidence="1">
    <location>
        <begin position="396"/>
        <end position="474"/>
    </location>
</feature>
<name>A0A378K1W3_9GAMM</name>
<accession>A0A378K1W3</accession>
<dbReference type="Pfam" id="PF13401">
    <property type="entry name" value="AAA_22"/>
    <property type="match status" value="1"/>
</dbReference>
<evidence type="ECO:0000313" key="2">
    <source>
        <dbReference type="EMBL" id="KTD31379.1"/>
    </source>
</evidence>
<dbReference type="InterPro" id="IPR027417">
    <property type="entry name" value="P-loop_NTPase"/>
</dbReference>
<dbReference type="GO" id="GO:0042834">
    <property type="term" value="F:peptidoglycan binding"/>
    <property type="evidence" value="ECO:0007669"/>
    <property type="project" value="InterPro"/>
</dbReference>
<dbReference type="InterPro" id="IPR049945">
    <property type="entry name" value="AAA_22"/>
</dbReference>
<dbReference type="OrthoDB" id="5648409at2"/>
<dbReference type="SUPFAM" id="SSF52540">
    <property type="entry name" value="P-loop containing nucleoside triphosphate hydrolases"/>
    <property type="match status" value="1"/>
</dbReference>
<reference evidence="2 4" key="1">
    <citation type="submission" date="2015-11" db="EMBL/GenBank/DDBJ databases">
        <title>Genomic analysis of 38 Legionella species identifies large and diverse effector repertoires.</title>
        <authorList>
            <person name="Burstein D."/>
            <person name="Amaro F."/>
            <person name="Zusman T."/>
            <person name="Lifshitz Z."/>
            <person name="Cohen O."/>
            <person name="Gilbert J.A."/>
            <person name="Pupko T."/>
            <person name="Shuman H.A."/>
            <person name="Segal G."/>
        </authorList>
    </citation>
    <scope>NUCLEOTIDE SEQUENCE [LARGE SCALE GENOMIC DNA]</scope>
    <source>
        <strain evidence="2 4">ATCC 43877</strain>
    </source>
</reference>
<dbReference type="Pfam" id="PF05036">
    <property type="entry name" value="SPOR"/>
    <property type="match status" value="1"/>
</dbReference>
<evidence type="ECO:0000313" key="3">
    <source>
        <dbReference type="EMBL" id="STX63239.1"/>
    </source>
</evidence>
<dbReference type="EMBL" id="LNYN01000039">
    <property type="protein sequence ID" value="KTD31379.1"/>
    <property type="molecule type" value="Genomic_DNA"/>
</dbReference>
<evidence type="ECO:0000259" key="1">
    <source>
        <dbReference type="PROSITE" id="PS51724"/>
    </source>
</evidence>
<dbReference type="GO" id="GO:0016887">
    <property type="term" value="F:ATP hydrolysis activity"/>
    <property type="evidence" value="ECO:0007669"/>
    <property type="project" value="InterPro"/>
</dbReference>
<evidence type="ECO:0000313" key="4">
    <source>
        <dbReference type="Proteomes" id="UP000054985"/>
    </source>
</evidence>
<dbReference type="Gene3D" id="3.40.50.300">
    <property type="entry name" value="P-loop containing nucleotide triphosphate hydrolases"/>
    <property type="match status" value="1"/>
</dbReference>
<gene>
    <name evidence="2" type="ORF">Lmor_2700</name>
    <name evidence="3" type="ORF">NCTC12239_02182</name>
</gene>
<dbReference type="Proteomes" id="UP000054985">
    <property type="component" value="Unassembled WGS sequence"/>
</dbReference>
<dbReference type="STRING" id="39962.Lmor_2700"/>
<dbReference type="PANTHER" id="PTHR35894:SF7">
    <property type="entry name" value="GENERAL SECRETION PATHWAY PROTEIN A-RELATED"/>
    <property type="match status" value="1"/>
</dbReference>